<feature type="coiled-coil region" evidence="3">
    <location>
        <begin position="1145"/>
        <end position="1179"/>
    </location>
</feature>
<sequence length="1809" mass="207748">MASLLHSESRRLYSWWWDSHNIPKNSKWLQENLTDMDAKVKAMIKLIEEDADSFARRAEMYYKKRPELMKLVEDFYRAYRALAERYDHATGELRQAHKTMVEAFPNQAHYLLADDSPCGDSSYPEAEPHTPEMPHLFHSFLEPDDLQKHVIRVSSIHNTSQKNGRSSEEFDDGASRKGLKQLNEILKLSELSSENHNLKTENRSDFGHAGKAETEVQTLRKALAEMVADRDATFLQYQNSLEKLSEMEKELNKAEQDAGGLDERASKAEIEIEILKESLAELKAENDTDLVRYDRCLERVTSLETMLLQAQMDAKGHDEQATKAKTEVKNLKQELAILEDEKDAALVQYKQSIENISLLEAKIALAEENYRMLSEQIHRAEMEVKALRENLAEVNGEKETIAILYNQCLQKMSSLEFELVSAKEASERLGREIEVGAEKLKTAEEHCDMLEKSNRSLQLEADNLMQKISLKDHELSEKHTELEKLQTLMHEDNSRFLEIESTLQTLQELYSRSQEDQISLALELKHGLKMLEDLELSKQDFKEEMQQIMEENKTLHVLNFSSTGLVKDQQVEISKLKENKEKLEREFSVKVEESNAIQRESHQIKDELLGLNNRYQAILEELESVGLSPKCFAASVKNLQDENSKLKEVCKMDKDEKEALLQKSKDMDKLLREKTSMEFSMSGLNDELDGVRDALKKFQDLCQVLKEEKSVLVAEKSALLSQLQIITESMQKLLEKNTLLEKSLFDAKFELDGLRAKSSSLENFCNLLNNEKHNLINERSILVSQLESVEARLGNLEKRFTKLEEKYSDADKDRESKINQVEELHVLLSAQKEKHANHKLSSEARLGNLENLVLQLQEEHKLGKKEFEEELDKAVNAQVEMFILQKCVEDLEQKNLGLLIECQKYVEASKFSDKVISELESENLMQQMELEFFVDEIRKFKMGVQKVFGDLQDGLDGGHDKRIKQEEMSISHILNNIEGMKGTLSKVLEEKQQLLVENFVFLNFLSQQQSQGEEMELQKKIQEQEVVDTKEQNAMLLKDKLELLEMNKQLKSLMTKGEENENVLKSKLAALHVEFLDLQRKIIVFQEENCKVLDENNTLVKSVFDLKDAKSTAEDENNVILHEALALKTLSLVYESFVIDKVVEQKELAEHVSNLRLMNTKLEQELGLLRKKIEVKEAENVYLNESAEKMETRLLETTNANDHLSHQIGSLAYHLKKKEEELLEMEERLKAVEMLNAEFCKNVEKLKMEQQESRLVNENLERHILELSEGCINHKKEIENLNEANESFITEMRLLRHEVEQQRAREETLSSELLDKTNEFEIWEAEAATFYFDLQISSISEALLENKVSDLTGVCMKLEDEGAAKSLAIVQMTERASVLESEIGELKGELSAYIPVISSLKEDFVSLEHTVLQTNKTSSVSNQEQKDVAVEGNSYPSLTENRSALIPEGVSDLLSIKDRIRAIAKLMADENRTTKFNPGTLTIVPEDSNVEVLPYAEKDSERVEKEVKDGSAFDVNLWRTKSENGSLMRDIPLDHISDTPASKNGRRVNSRNDDQMLELWETAEQDSGDDSIVTEAMKQIYTPTEDAITCHQSDNNSSGKFQNTSSELEVEKEYGVDRLQLSKSIRERTQDGKRRKILERLASDAHKLTTLKMAVLELKKKMETKKPKKKGNDADCVETVKRQVEEVEGAVMKLVDTNDQLRKEVEESGWSLKKEISVELEKSRQMQRKRIAEQARRGSQQIGRLQFEVQNMQYVLLKLADEEKNKGKNRFSGKTVVLLRNFIHSAKKSNKKHNKGCFCGCSRPSTHED</sequence>
<feature type="coiled-coil region" evidence="3">
    <location>
        <begin position="237"/>
        <end position="285"/>
    </location>
</feature>
<comment type="similarity">
    <text evidence="2">Belongs to the NET family.</text>
</comment>
<dbReference type="InterPro" id="IPR051861">
    <property type="entry name" value="NET_actin-binding_domain"/>
</dbReference>
<feature type="coiled-coil region" evidence="3">
    <location>
        <begin position="1005"/>
        <end position="1047"/>
    </location>
</feature>
<feature type="coiled-coil region" evidence="3">
    <location>
        <begin position="1215"/>
        <end position="1312"/>
    </location>
</feature>
<gene>
    <name evidence="6" type="ORF">LLUT_LOCUS17030</name>
</gene>
<feature type="region of interest" description="Disordered" evidence="4">
    <location>
        <begin position="1531"/>
        <end position="1553"/>
    </location>
</feature>
<organism evidence="6 7">
    <name type="scientific">Lupinus luteus</name>
    <name type="common">European yellow lupine</name>
    <dbReference type="NCBI Taxonomy" id="3873"/>
    <lineage>
        <taxon>Eukaryota</taxon>
        <taxon>Viridiplantae</taxon>
        <taxon>Streptophyta</taxon>
        <taxon>Embryophyta</taxon>
        <taxon>Tracheophyta</taxon>
        <taxon>Spermatophyta</taxon>
        <taxon>Magnoliopsida</taxon>
        <taxon>eudicotyledons</taxon>
        <taxon>Gunneridae</taxon>
        <taxon>Pentapetalae</taxon>
        <taxon>rosids</taxon>
        <taxon>fabids</taxon>
        <taxon>Fabales</taxon>
        <taxon>Fabaceae</taxon>
        <taxon>Papilionoideae</taxon>
        <taxon>50 kb inversion clade</taxon>
        <taxon>genistoids sensu lato</taxon>
        <taxon>core genistoids</taxon>
        <taxon>Genisteae</taxon>
        <taxon>Lupinus</taxon>
    </lineage>
</organism>
<dbReference type="GO" id="GO:0005886">
    <property type="term" value="C:plasma membrane"/>
    <property type="evidence" value="ECO:0007669"/>
    <property type="project" value="TreeGrafter"/>
</dbReference>
<evidence type="ECO:0000313" key="6">
    <source>
        <dbReference type="EMBL" id="CAL0315970.1"/>
    </source>
</evidence>
<feature type="coiled-coil region" evidence="3">
    <location>
        <begin position="314"/>
        <end position="397"/>
    </location>
</feature>
<dbReference type="GO" id="GO:0051015">
    <property type="term" value="F:actin filament binding"/>
    <property type="evidence" value="ECO:0007669"/>
    <property type="project" value="TreeGrafter"/>
</dbReference>
<keyword evidence="1 3" id="KW-0175">Coiled coil</keyword>
<dbReference type="EMBL" id="CAXHTB010000012">
    <property type="protein sequence ID" value="CAL0315970.1"/>
    <property type="molecule type" value="Genomic_DNA"/>
</dbReference>
<feature type="coiled-coil region" evidence="3">
    <location>
        <begin position="440"/>
        <end position="467"/>
    </location>
</feature>
<protein>
    <recommendedName>
        <fullName evidence="5">NAB domain-containing protein</fullName>
    </recommendedName>
</protein>
<feature type="domain" description="NAB" evidence="5">
    <location>
        <begin position="13"/>
        <end position="93"/>
    </location>
</feature>
<dbReference type="Proteomes" id="UP001497480">
    <property type="component" value="Unassembled WGS sequence"/>
</dbReference>
<evidence type="ECO:0000256" key="3">
    <source>
        <dbReference type="SAM" id="Coils"/>
    </source>
</evidence>
<evidence type="ECO:0000259" key="5">
    <source>
        <dbReference type="PROSITE" id="PS51774"/>
    </source>
</evidence>
<feature type="region of interest" description="Disordered" evidence="4">
    <location>
        <begin position="156"/>
        <end position="176"/>
    </location>
</feature>
<feature type="coiled-coil region" evidence="3">
    <location>
        <begin position="779"/>
        <end position="813"/>
    </location>
</feature>
<dbReference type="Pfam" id="PF07765">
    <property type="entry name" value="KIP1"/>
    <property type="match status" value="1"/>
</dbReference>
<dbReference type="PANTHER" id="PTHR32258:SF6">
    <property type="entry name" value="PROTEIN NETWORKED 1A"/>
    <property type="match status" value="1"/>
</dbReference>
<evidence type="ECO:0000256" key="4">
    <source>
        <dbReference type="SAM" id="MobiDB-lite"/>
    </source>
</evidence>
<name>A0AAV1X300_LUPLU</name>
<dbReference type="PROSITE" id="PS51774">
    <property type="entry name" value="NAB"/>
    <property type="match status" value="1"/>
</dbReference>
<reference evidence="6 7" key="1">
    <citation type="submission" date="2024-03" db="EMBL/GenBank/DDBJ databases">
        <authorList>
            <person name="Martinez-Hernandez J."/>
        </authorList>
    </citation>
    <scope>NUCLEOTIDE SEQUENCE [LARGE SCALE GENOMIC DNA]</scope>
</reference>
<dbReference type="SUPFAM" id="SSF90257">
    <property type="entry name" value="Myosin rod fragments"/>
    <property type="match status" value="1"/>
</dbReference>
<feature type="coiled-coil region" evidence="3">
    <location>
        <begin position="531"/>
        <end position="600"/>
    </location>
</feature>
<keyword evidence="7" id="KW-1185">Reference proteome</keyword>
<dbReference type="PANTHER" id="PTHR32258">
    <property type="entry name" value="PROTEIN NETWORKED 4A"/>
    <property type="match status" value="1"/>
</dbReference>
<comment type="caution">
    <text evidence="6">The sequence shown here is derived from an EMBL/GenBank/DDBJ whole genome shotgun (WGS) entry which is preliminary data.</text>
</comment>
<evidence type="ECO:0000313" key="7">
    <source>
        <dbReference type="Proteomes" id="UP001497480"/>
    </source>
</evidence>
<evidence type="ECO:0000256" key="2">
    <source>
        <dbReference type="ARBA" id="ARBA00038006"/>
    </source>
</evidence>
<dbReference type="InterPro" id="IPR011684">
    <property type="entry name" value="NAB"/>
</dbReference>
<accession>A0AAV1X300</accession>
<evidence type="ECO:0000256" key="1">
    <source>
        <dbReference type="ARBA" id="ARBA00023054"/>
    </source>
</evidence>
<proteinExistence type="inferred from homology"/>